<feature type="compositionally biased region" description="Low complexity" evidence="1">
    <location>
        <begin position="86"/>
        <end position="99"/>
    </location>
</feature>
<evidence type="ECO:0000256" key="1">
    <source>
        <dbReference type="SAM" id="MobiDB-lite"/>
    </source>
</evidence>
<organism evidence="2">
    <name type="scientific">Rhodotorula toruloides</name>
    <name type="common">Yeast</name>
    <name type="synonym">Rhodosporidium toruloides</name>
    <dbReference type="NCBI Taxonomy" id="5286"/>
    <lineage>
        <taxon>Eukaryota</taxon>
        <taxon>Fungi</taxon>
        <taxon>Dikarya</taxon>
        <taxon>Basidiomycota</taxon>
        <taxon>Pucciniomycotina</taxon>
        <taxon>Microbotryomycetes</taxon>
        <taxon>Sporidiobolales</taxon>
        <taxon>Sporidiobolaceae</taxon>
        <taxon>Rhodotorula</taxon>
    </lineage>
</organism>
<proteinExistence type="predicted"/>
<sequence>MLARCSCLTRRLPHSRTLRAWSTVAMNSRSDRARPTTLDDALSRIRELEDTLETARQIWRAEGKGELEEAFRRHRLAGQTGADGQASSSTAATPSSSSTVRGPALPDSSHSSSGLENHTAPSANSETTEDPSPAAAEPVDIGPFVLRALSLRKSVQVGATDVEKVEEEFEAIVEGAGLSEEQVRTLRQWAGL</sequence>
<accession>A0A061B9B9</accession>
<feature type="region of interest" description="Disordered" evidence="1">
    <location>
        <begin position="78"/>
        <end position="138"/>
    </location>
</feature>
<evidence type="ECO:0000313" key="2">
    <source>
        <dbReference type="EMBL" id="CDR43490.1"/>
    </source>
</evidence>
<reference evidence="2" key="1">
    <citation type="journal article" date="2014" name="Genome Announc.">
        <title>Draft genome sequence of Rhodosporidium toruloides CECT1137, an oleaginous yeast of biotechnological interest.</title>
        <authorList>
            <person name="Morin N."/>
            <person name="Calcas X."/>
            <person name="Devillers H."/>
            <person name="Durrens P."/>
            <person name="Sherman D.J."/>
            <person name="Nicaud J.-M."/>
            <person name="Neuveglise C."/>
        </authorList>
    </citation>
    <scope>NUCLEOTIDE SEQUENCE</scope>
    <source>
        <strain evidence="2">CECT1137</strain>
    </source>
</reference>
<gene>
    <name evidence="2" type="ORF">RHTO0S_08e02410g</name>
</gene>
<dbReference type="AlphaFoldDB" id="A0A061B9B9"/>
<dbReference type="EMBL" id="LK052943">
    <property type="protein sequence ID" value="CDR43490.1"/>
    <property type="molecule type" value="Genomic_DNA"/>
</dbReference>
<feature type="compositionally biased region" description="Polar residues" evidence="1">
    <location>
        <begin position="108"/>
        <end position="126"/>
    </location>
</feature>
<protein>
    <submittedName>
        <fullName evidence="2">RHTO0S08e02410g1_1</fullName>
    </submittedName>
</protein>
<name>A0A061B9B9_RHOTO</name>
<dbReference type="OrthoDB" id="2536601at2759"/>